<evidence type="ECO:0000313" key="2">
    <source>
        <dbReference type="Proteomes" id="UP000584642"/>
    </source>
</evidence>
<dbReference type="EMBL" id="JABFDB010000006">
    <property type="protein sequence ID" value="NYZ20161.1"/>
    <property type="molecule type" value="Genomic_DNA"/>
</dbReference>
<sequence length="214" mass="23095">MMGLSFSKATPTTPSEFFISRGLLDDALIRTTSTAAPGVANVYRFRLVDMGGDLTTMQNDEVIDTFNVEYNPARGGFYAHWLPFGFNQSFTITLPPAGGGNSVNPDIMLTPTLSGCSVGFCRFSNGSLRVYHANFQATGGGMDVARQTAALIGCPTASQLHPTSYRGVHHGDRASDMLVQVVGIRDADGWHIYAQQYQQDGLTSFTLLSVTEIP</sequence>
<comment type="caution">
    <text evidence="1">The sequence shown here is derived from an EMBL/GenBank/DDBJ whole genome shotgun (WGS) entry which is preliminary data.</text>
</comment>
<evidence type="ECO:0000313" key="1">
    <source>
        <dbReference type="EMBL" id="NYZ20161.1"/>
    </source>
</evidence>
<accession>A0ABX2T7I9</accession>
<proteinExistence type="predicted"/>
<gene>
    <name evidence="1" type="ORF">HND93_10590</name>
</gene>
<organism evidence="1 2">
    <name type="scientific">Azospirillum oleiclasticum</name>
    <dbReference type="NCBI Taxonomy" id="2735135"/>
    <lineage>
        <taxon>Bacteria</taxon>
        <taxon>Pseudomonadati</taxon>
        <taxon>Pseudomonadota</taxon>
        <taxon>Alphaproteobacteria</taxon>
        <taxon>Rhodospirillales</taxon>
        <taxon>Azospirillaceae</taxon>
        <taxon>Azospirillum</taxon>
    </lineage>
</organism>
<name>A0ABX2T7I9_9PROT</name>
<protein>
    <submittedName>
        <fullName evidence="1">Uncharacterized protein</fullName>
    </submittedName>
</protein>
<dbReference type="Proteomes" id="UP000584642">
    <property type="component" value="Unassembled WGS sequence"/>
</dbReference>
<reference evidence="1 2" key="1">
    <citation type="submission" date="2020-05" db="EMBL/GenBank/DDBJ databases">
        <title>Azospirillum oleiclasticum sp. nov, a nitrogen-fixing and heavy crude oil-emulsifying bacterium isolated from the crude oil of Yumen Oilfield.</title>
        <authorList>
            <person name="Wu D."/>
            <person name="Cai M."/>
            <person name="Zhang X."/>
        </authorList>
    </citation>
    <scope>NUCLEOTIDE SEQUENCE [LARGE SCALE GENOMIC DNA]</scope>
    <source>
        <strain evidence="1 2">ROY-1-1-2</strain>
    </source>
</reference>
<keyword evidence="2" id="KW-1185">Reference proteome</keyword>
<dbReference type="RefSeq" id="WP_180287632.1">
    <property type="nucleotide sequence ID" value="NZ_JABFFR010000007.1"/>
</dbReference>